<organism evidence="2 3">
    <name type="scientific">Mucilaginibacter auburnensis</name>
    <dbReference type="NCBI Taxonomy" id="1457233"/>
    <lineage>
        <taxon>Bacteria</taxon>
        <taxon>Pseudomonadati</taxon>
        <taxon>Bacteroidota</taxon>
        <taxon>Sphingobacteriia</taxon>
        <taxon>Sphingobacteriales</taxon>
        <taxon>Sphingobacteriaceae</taxon>
        <taxon>Mucilaginibacter</taxon>
    </lineage>
</organism>
<accession>A0A2H9VQ33</accession>
<dbReference type="InterPro" id="IPR018490">
    <property type="entry name" value="cNMP-bd_dom_sf"/>
</dbReference>
<dbReference type="AlphaFoldDB" id="A0A2H9VQ33"/>
<gene>
    <name evidence="2" type="ORF">CLV57_3551</name>
</gene>
<comment type="caution">
    <text evidence="2">The sequence shown here is derived from an EMBL/GenBank/DDBJ whole genome shotgun (WGS) entry which is preliminary data.</text>
</comment>
<dbReference type="SUPFAM" id="SSF51206">
    <property type="entry name" value="cAMP-binding domain-like"/>
    <property type="match status" value="1"/>
</dbReference>
<name>A0A2H9VQ33_9SPHI</name>
<dbReference type="Gene3D" id="2.60.120.10">
    <property type="entry name" value="Jelly Rolls"/>
    <property type="match status" value="1"/>
</dbReference>
<dbReference type="InterPro" id="IPR014710">
    <property type="entry name" value="RmlC-like_jellyroll"/>
</dbReference>
<evidence type="ECO:0000313" key="3">
    <source>
        <dbReference type="Proteomes" id="UP000242687"/>
    </source>
</evidence>
<keyword evidence="3" id="KW-1185">Reference proteome</keyword>
<feature type="domain" description="Cyclic nucleotide-binding" evidence="1">
    <location>
        <begin position="37"/>
        <end position="124"/>
    </location>
</feature>
<sequence length="200" mass="23129">MTEAKLYQPLFDYIINRSALQLNDAERALITDAFKPRSFKKREYLLRVNEVCKYMSFITAGAGRMYSINADGQENIVRFAIEQWWLGDYESYNLQQPSIYNIDVLEDTEALTVTHAAMQTLMQKVPAVEAMVKEIDRKSAIATQKRIHSAISLNAAQRYQTLMETYPEFLQRFPQAMIASYLGLSPETLSRVRKQVLRNK</sequence>
<evidence type="ECO:0000313" key="2">
    <source>
        <dbReference type="EMBL" id="PJJ80400.1"/>
    </source>
</evidence>
<dbReference type="RefSeq" id="WP_100342686.1">
    <property type="nucleotide sequence ID" value="NZ_PGFJ01000002.1"/>
</dbReference>
<evidence type="ECO:0000259" key="1">
    <source>
        <dbReference type="Pfam" id="PF00027"/>
    </source>
</evidence>
<dbReference type="InterPro" id="IPR000595">
    <property type="entry name" value="cNMP-bd_dom"/>
</dbReference>
<dbReference type="OrthoDB" id="1092431at2"/>
<dbReference type="EMBL" id="PGFJ01000002">
    <property type="protein sequence ID" value="PJJ80400.1"/>
    <property type="molecule type" value="Genomic_DNA"/>
</dbReference>
<reference evidence="2 3" key="1">
    <citation type="submission" date="2017-11" db="EMBL/GenBank/DDBJ databases">
        <title>Genomic Encyclopedia of Archaeal and Bacterial Type Strains, Phase II (KMG-II): From Individual Species to Whole Genera.</title>
        <authorList>
            <person name="Goeker M."/>
        </authorList>
    </citation>
    <scope>NUCLEOTIDE SEQUENCE [LARGE SCALE GENOMIC DNA]</scope>
    <source>
        <strain evidence="2 3">DSM 28175</strain>
    </source>
</reference>
<dbReference type="Proteomes" id="UP000242687">
    <property type="component" value="Unassembled WGS sequence"/>
</dbReference>
<protein>
    <submittedName>
        <fullName evidence="2">CRP-like cAMP-binding protein</fullName>
    </submittedName>
</protein>
<dbReference type="Pfam" id="PF00027">
    <property type="entry name" value="cNMP_binding"/>
    <property type="match status" value="1"/>
</dbReference>
<proteinExistence type="predicted"/>
<dbReference type="CDD" id="cd00038">
    <property type="entry name" value="CAP_ED"/>
    <property type="match status" value="1"/>
</dbReference>